<evidence type="ECO:0000256" key="1">
    <source>
        <dbReference type="SAM" id="Phobius"/>
    </source>
</evidence>
<keyword evidence="3" id="KW-1185">Reference proteome</keyword>
<feature type="transmembrane region" description="Helical" evidence="1">
    <location>
        <begin position="12"/>
        <end position="31"/>
    </location>
</feature>
<feature type="transmembrane region" description="Helical" evidence="1">
    <location>
        <begin position="352"/>
        <end position="373"/>
    </location>
</feature>
<evidence type="ECO:0000313" key="2">
    <source>
        <dbReference type="EMBL" id="RDY26279.1"/>
    </source>
</evidence>
<keyword evidence="1" id="KW-0812">Transmembrane</keyword>
<dbReference type="AlphaFoldDB" id="A0A371J0I5"/>
<keyword evidence="1" id="KW-0472">Membrane</keyword>
<dbReference type="EMBL" id="NOJY02000031">
    <property type="protein sequence ID" value="RDY26279.1"/>
    <property type="molecule type" value="Genomic_DNA"/>
</dbReference>
<feature type="transmembrane region" description="Helical" evidence="1">
    <location>
        <begin position="219"/>
        <end position="239"/>
    </location>
</feature>
<evidence type="ECO:0000313" key="3">
    <source>
        <dbReference type="Proteomes" id="UP000215694"/>
    </source>
</evidence>
<feature type="transmembrane region" description="Helical" evidence="1">
    <location>
        <begin position="168"/>
        <end position="185"/>
    </location>
</feature>
<protein>
    <submittedName>
        <fullName evidence="2">Uncharacterized protein</fullName>
    </submittedName>
</protein>
<feature type="transmembrane region" description="Helical" evidence="1">
    <location>
        <begin position="293"/>
        <end position="310"/>
    </location>
</feature>
<sequence length="383" mass="44109">MKEIIRVESKRILSRKSYLIISIIILIFSIFNSLSSLRKYNVYDPSGNIIIYSKDNLKESKLDKHNKLLDEKTIKEVVERKDKSKYLYNSNLVTLIALNYEKKVEDLTDKDISNFYSQRVSNFKSMKIKAAREEDKETFANIGKKLNTPIQLGYTEGWKNLNNDMTDFVTVVIFIIPFIILSIFGEDPKTRMKEIYTATKHGKCDLVKARIITGFRVGAIIYTTAIFIFSLSKLLILGFKGANLPIQSSVNYFFCPYNITYFEQYLINVVVGFMAMLVLVAITLLVSSVSEQILSSAVVVTFILGIMTMLPNNKFYFNHYFKNFVPYSMTNFKHYYLYPEIYNVFGKIIPTYTLVTLVSFIACIVFIILTVVISNKKLSSTLK</sequence>
<feature type="transmembrane region" description="Helical" evidence="1">
    <location>
        <begin position="265"/>
        <end position="286"/>
    </location>
</feature>
<name>A0A371J0I5_9FIRM</name>
<dbReference type="Proteomes" id="UP000215694">
    <property type="component" value="Unassembled WGS sequence"/>
</dbReference>
<dbReference type="RefSeq" id="WP_094367112.1">
    <property type="nucleotide sequence ID" value="NZ_NOJY02000031.1"/>
</dbReference>
<reference evidence="2 3" key="1">
    <citation type="journal article" date="2017" name="Genome Announc.">
        <title>Draft Genome Sequence of Romboutsia weinsteinii sp. nov. Strain CCRI-19649(T) Isolated from Surface Water.</title>
        <authorList>
            <person name="Maheux A.F."/>
            <person name="Boudreau D.K."/>
            <person name="Berube E."/>
            <person name="Boissinot M."/>
            <person name="Cantin P."/>
            <person name="Raymond F."/>
            <person name="Corbeil J."/>
            <person name="Omar R.F."/>
            <person name="Bergeron M.G."/>
        </authorList>
    </citation>
    <scope>NUCLEOTIDE SEQUENCE [LARGE SCALE GENOMIC DNA]</scope>
    <source>
        <strain evidence="2 3">CCRI-19649</strain>
    </source>
</reference>
<gene>
    <name evidence="2" type="ORF">CHL78_014380</name>
</gene>
<organism evidence="2 3">
    <name type="scientific">Romboutsia weinsteinii</name>
    <dbReference type="NCBI Taxonomy" id="2020949"/>
    <lineage>
        <taxon>Bacteria</taxon>
        <taxon>Bacillati</taxon>
        <taxon>Bacillota</taxon>
        <taxon>Clostridia</taxon>
        <taxon>Peptostreptococcales</taxon>
        <taxon>Peptostreptococcaceae</taxon>
        <taxon>Romboutsia</taxon>
    </lineage>
</organism>
<keyword evidence="1" id="KW-1133">Transmembrane helix</keyword>
<comment type="caution">
    <text evidence="2">The sequence shown here is derived from an EMBL/GenBank/DDBJ whole genome shotgun (WGS) entry which is preliminary data.</text>
</comment>
<proteinExistence type="predicted"/>
<accession>A0A371J0I5</accession>
<dbReference type="OrthoDB" id="1701811at2"/>